<dbReference type="Gene3D" id="3.40.220.10">
    <property type="entry name" value="Leucine Aminopeptidase, subunit E, domain 1"/>
    <property type="match status" value="1"/>
</dbReference>
<dbReference type="KEGG" id="ure:UREG_05348"/>
<proteinExistence type="predicted"/>
<dbReference type="InParanoid" id="C4JSA9"/>
<dbReference type="OrthoDB" id="9985428at2759"/>
<dbReference type="OMA" id="EFKGWFE"/>
<dbReference type="RefSeq" id="XP_002584659.1">
    <property type="nucleotide sequence ID" value="XM_002584613.1"/>
</dbReference>
<name>C4JSA9_UNCRE</name>
<dbReference type="EMBL" id="CH476617">
    <property type="protein sequence ID" value="EEP80506.1"/>
    <property type="molecule type" value="Genomic_DNA"/>
</dbReference>
<dbReference type="VEuPathDB" id="FungiDB:UREG_05348"/>
<evidence type="ECO:0000259" key="2">
    <source>
        <dbReference type="Pfam" id="PF10021"/>
    </source>
</evidence>
<feature type="region of interest" description="Disordered" evidence="1">
    <location>
        <begin position="15"/>
        <end position="38"/>
    </location>
</feature>
<dbReference type="PANTHER" id="PTHR35596:SF1">
    <property type="entry name" value="MICROBIAL-TYPE PARG CATALYTIC DOMAIN-CONTAINING PROTEIN"/>
    <property type="match status" value="1"/>
</dbReference>
<dbReference type="AlphaFoldDB" id="C4JSA9"/>
<dbReference type="STRING" id="336963.C4JSA9"/>
<reference evidence="4" key="1">
    <citation type="journal article" date="2009" name="Genome Res.">
        <title>Comparative genomic analyses of the human fungal pathogens Coccidioides and their relatives.</title>
        <authorList>
            <person name="Sharpton T.J."/>
            <person name="Stajich J.E."/>
            <person name="Rounsley S.D."/>
            <person name="Gardner M.J."/>
            <person name="Wortman J.R."/>
            <person name="Jordar V.S."/>
            <person name="Maiti R."/>
            <person name="Kodira C.D."/>
            <person name="Neafsey D.E."/>
            <person name="Zeng Q."/>
            <person name="Hung C.-Y."/>
            <person name="McMahan C."/>
            <person name="Muszewska A."/>
            <person name="Grynberg M."/>
            <person name="Mandel M.A."/>
            <person name="Kellner E.M."/>
            <person name="Barker B.M."/>
            <person name="Galgiani J.N."/>
            <person name="Orbach M.J."/>
            <person name="Kirkland T.N."/>
            <person name="Cole G.T."/>
            <person name="Henn M.R."/>
            <person name="Birren B.W."/>
            <person name="Taylor J.W."/>
        </authorList>
    </citation>
    <scope>NUCLEOTIDE SEQUENCE [LARGE SCALE GENOMIC DNA]</scope>
    <source>
        <strain evidence="4">UAMH 1704</strain>
    </source>
</reference>
<dbReference type="Pfam" id="PF10021">
    <property type="entry name" value="PARG_cat_microb"/>
    <property type="match status" value="1"/>
</dbReference>
<protein>
    <recommendedName>
        <fullName evidence="2">Microbial-type PARG catalytic domain-containing protein</fullName>
    </recommendedName>
</protein>
<dbReference type="Proteomes" id="UP000002058">
    <property type="component" value="Unassembled WGS sequence"/>
</dbReference>
<evidence type="ECO:0000256" key="1">
    <source>
        <dbReference type="SAM" id="MobiDB-lite"/>
    </source>
</evidence>
<dbReference type="InterPro" id="IPR012664">
    <property type="entry name" value="CHP02452"/>
</dbReference>
<organism evidence="3 4">
    <name type="scientific">Uncinocarpus reesii (strain UAMH 1704)</name>
    <dbReference type="NCBI Taxonomy" id="336963"/>
    <lineage>
        <taxon>Eukaryota</taxon>
        <taxon>Fungi</taxon>
        <taxon>Dikarya</taxon>
        <taxon>Ascomycota</taxon>
        <taxon>Pezizomycotina</taxon>
        <taxon>Eurotiomycetes</taxon>
        <taxon>Eurotiomycetidae</taxon>
        <taxon>Onygenales</taxon>
        <taxon>Onygenaceae</taxon>
        <taxon>Uncinocarpus</taxon>
    </lineage>
</organism>
<dbReference type="HOGENOM" id="CLU_024412_0_1_1"/>
<dbReference type="SUPFAM" id="SSF52949">
    <property type="entry name" value="Macro domain-like"/>
    <property type="match status" value="1"/>
</dbReference>
<dbReference type="GeneID" id="8440529"/>
<evidence type="ECO:0000313" key="4">
    <source>
        <dbReference type="Proteomes" id="UP000002058"/>
    </source>
</evidence>
<gene>
    <name evidence="3" type="ORF">UREG_05348</name>
</gene>
<accession>C4JSA9</accession>
<feature type="domain" description="Microbial-type PARG catalytic" evidence="2">
    <location>
        <begin position="125"/>
        <end position="214"/>
    </location>
</feature>
<dbReference type="InterPro" id="IPR019261">
    <property type="entry name" value="PARG_cat_microbial"/>
</dbReference>
<dbReference type="NCBIfam" id="TIGR02452">
    <property type="entry name" value="TIGR02452 family protein"/>
    <property type="match status" value="1"/>
</dbReference>
<dbReference type="InterPro" id="IPR043472">
    <property type="entry name" value="Macro_dom-like"/>
</dbReference>
<keyword evidence="4" id="KW-1185">Reference proteome</keyword>
<dbReference type="eggNOG" id="ENOG502RY8X">
    <property type="taxonomic scope" value="Eukaryota"/>
</dbReference>
<evidence type="ECO:0000313" key="3">
    <source>
        <dbReference type="EMBL" id="EEP80506.1"/>
    </source>
</evidence>
<sequence length="358" mass="39718">MADRKMVQTVLNFGQGGTAPTIRKPNPREAATVDADSDQMEDVQLTDTTTTTEPSTQLTWSTTSFTADSTMASDSRRKILTRVARETIALLPNVLETAPHAPPKGYLYTDPPLLNQKYCPRFPPTAIRILNDDTLDTAIGLAQCAKYITVRDKRPVCVLNMANAYSAGGGWKRGALAQEETLCYRSSLSFTLKRRYYPIPELSAIYSPTVLVLRKSITDGHGLLRLEEPENLPVVSVVSVAALCRPELMQGRTREKFKDPYDRELTKEKMRVTLRTAAVNGHRRLVLGALGCGAFLNPREEVADCWAEVLREQEFTGGWWESVIFAVLDDLGQGKDGDGNTFDNGTYGRVIEKISPEK</sequence>
<dbReference type="PANTHER" id="PTHR35596">
    <property type="entry name" value="DUF2263 DOMAIN-CONTAINING PROTEIN"/>
    <property type="match status" value="1"/>
</dbReference>